<feature type="transmembrane region" description="Helical" evidence="1">
    <location>
        <begin position="59"/>
        <end position="83"/>
    </location>
</feature>
<gene>
    <name evidence="2" type="ORF">BR63_03030</name>
</gene>
<evidence type="ECO:0000256" key="1">
    <source>
        <dbReference type="SAM" id="Phobius"/>
    </source>
</evidence>
<proteinExistence type="predicted"/>
<organism evidence="2 3">
    <name type="scientific">Thermanaerosceptrum fracticalcis</name>
    <dbReference type="NCBI Taxonomy" id="1712410"/>
    <lineage>
        <taxon>Bacteria</taxon>
        <taxon>Bacillati</taxon>
        <taxon>Bacillota</taxon>
        <taxon>Clostridia</taxon>
        <taxon>Eubacteriales</taxon>
        <taxon>Peptococcaceae</taxon>
        <taxon>Thermanaerosceptrum</taxon>
    </lineage>
</organism>
<evidence type="ECO:0000313" key="2">
    <source>
        <dbReference type="EMBL" id="QNB45373.1"/>
    </source>
</evidence>
<keyword evidence="3" id="KW-1185">Reference proteome</keyword>
<evidence type="ECO:0000313" key="3">
    <source>
        <dbReference type="Proteomes" id="UP000515847"/>
    </source>
</evidence>
<sequence length="264" mass="31146">MLGLSEFGFSLMLTIVYFIILFFIVHFDLFHVFGALHIVGLTFQTGLTYRAWLGKPVDIWSYLPSFMILGIYLLFLLFSEYTLYKDRKRRKMLCKKFEGKPFPKIFTFFGNNEVWVVNIPEAKTLALKHTLETKNPVSIHITLFGYEWWWAEEEGIDMNDVQTRFKLLKKEEEKEAKNDALSDEDLLDLAECFFESPKVGVFSISLDSNGKKKLVKDFEENGFNFVETEKFKETVRDYHNFILIQKSELVEKGERLDWTFQNDL</sequence>
<reference evidence="2 3" key="1">
    <citation type="journal article" date="2019" name="Front. Microbiol.">
        <title>Thermoanaerosceptrum fracticalcis gen. nov. sp. nov., a Novel Fumarate-Fermenting Microorganism From a Deep Fractured Carbonate Aquifer of the US Great Basin.</title>
        <authorList>
            <person name="Hamilton-Brehm S.D."/>
            <person name="Stewart L.E."/>
            <person name="Zavarin M."/>
            <person name="Caldwell M."/>
            <person name="Lawson P.A."/>
            <person name="Onstott T.C."/>
            <person name="Grzymski J."/>
            <person name="Neveux I."/>
            <person name="Lollar B.S."/>
            <person name="Russell C.E."/>
            <person name="Moser D.P."/>
        </authorList>
    </citation>
    <scope>NUCLEOTIDE SEQUENCE [LARGE SCALE GENOMIC DNA]</scope>
    <source>
        <strain evidence="2 3">DRI-13</strain>
    </source>
</reference>
<keyword evidence="1" id="KW-0472">Membrane</keyword>
<dbReference type="Proteomes" id="UP000515847">
    <property type="component" value="Chromosome"/>
</dbReference>
<feature type="transmembrane region" description="Helical" evidence="1">
    <location>
        <begin position="6"/>
        <end position="25"/>
    </location>
</feature>
<keyword evidence="1" id="KW-1133">Transmembrane helix</keyword>
<protein>
    <submittedName>
        <fullName evidence="2">Uncharacterized protein</fullName>
    </submittedName>
</protein>
<name>A0A7G6DZW9_THEFR</name>
<dbReference type="KEGG" id="tfr:BR63_03030"/>
<dbReference type="RefSeq" id="WP_034426045.1">
    <property type="nucleotide sequence ID" value="NZ_CP045798.1"/>
</dbReference>
<dbReference type="EMBL" id="CP045798">
    <property type="protein sequence ID" value="QNB45373.1"/>
    <property type="molecule type" value="Genomic_DNA"/>
</dbReference>
<accession>A0A7G6DZW9</accession>
<keyword evidence="1" id="KW-0812">Transmembrane</keyword>
<dbReference type="AlphaFoldDB" id="A0A7G6DZW9"/>